<name>A0A087TVY9_STEMI</name>
<evidence type="ECO:0008006" key="3">
    <source>
        <dbReference type="Google" id="ProtNLM"/>
    </source>
</evidence>
<proteinExistence type="predicted"/>
<evidence type="ECO:0000313" key="1">
    <source>
        <dbReference type="EMBL" id="KFM69278.1"/>
    </source>
</evidence>
<organism evidence="1 2">
    <name type="scientific">Stegodyphus mimosarum</name>
    <name type="common">African social velvet spider</name>
    <dbReference type="NCBI Taxonomy" id="407821"/>
    <lineage>
        <taxon>Eukaryota</taxon>
        <taxon>Metazoa</taxon>
        <taxon>Ecdysozoa</taxon>
        <taxon>Arthropoda</taxon>
        <taxon>Chelicerata</taxon>
        <taxon>Arachnida</taxon>
        <taxon>Araneae</taxon>
        <taxon>Araneomorphae</taxon>
        <taxon>Entelegynae</taxon>
        <taxon>Eresoidea</taxon>
        <taxon>Eresidae</taxon>
        <taxon>Stegodyphus</taxon>
    </lineage>
</organism>
<dbReference type="AlphaFoldDB" id="A0A087TVY9"/>
<reference evidence="1 2" key="1">
    <citation type="submission" date="2013-11" db="EMBL/GenBank/DDBJ databases">
        <title>Genome sequencing of Stegodyphus mimosarum.</title>
        <authorList>
            <person name="Bechsgaard J."/>
        </authorList>
    </citation>
    <scope>NUCLEOTIDE SEQUENCE [LARGE SCALE GENOMIC DNA]</scope>
</reference>
<gene>
    <name evidence="1" type="ORF">X975_13685</name>
</gene>
<keyword evidence="2" id="KW-1185">Reference proteome</keyword>
<dbReference type="Proteomes" id="UP000054359">
    <property type="component" value="Unassembled WGS sequence"/>
</dbReference>
<dbReference type="Gene3D" id="3.40.395.10">
    <property type="entry name" value="Adenoviral Proteinase, Chain A"/>
    <property type="match status" value="1"/>
</dbReference>
<evidence type="ECO:0000313" key="2">
    <source>
        <dbReference type="Proteomes" id="UP000054359"/>
    </source>
</evidence>
<sequence>MIFEFYDPQNKSCGQEYQILIHTWCEVLAKIFATSTKWKIICPSHILQTDNMSCGVLVCYYAYQRVQNESLNTPVNITEFRKLIYEHIISSN</sequence>
<dbReference type="InterPro" id="IPR038765">
    <property type="entry name" value="Papain-like_cys_pep_sf"/>
</dbReference>
<dbReference type="SUPFAM" id="SSF54001">
    <property type="entry name" value="Cysteine proteinases"/>
    <property type="match status" value="1"/>
</dbReference>
<dbReference type="EMBL" id="KK117005">
    <property type="protein sequence ID" value="KFM69278.1"/>
    <property type="molecule type" value="Genomic_DNA"/>
</dbReference>
<protein>
    <recommendedName>
        <fullName evidence="3">Ubiquitin-like protease family profile domain-containing protein</fullName>
    </recommendedName>
</protein>
<dbReference type="OrthoDB" id="6606234at2759"/>
<accession>A0A087TVY9</accession>
<feature type="non-terminal residue" evidence="1">
    <location>
        <position position="92"/>
    </location>
</feature>